<dbReference type="Proteomes" id="UP000578531">
    <property type="component" value="Unassembled WGS sequence"/>
</dbReference>
<reference evidence="1 2" key="1">
    <citation type="journal article" date="2020" name="Genomics">
        <title>Complete, high-quality genomes from long-read metagenomic sequencing of two wolf lichen thalli reveals enigmatic genome architecture.</title>
        <authorList>
            <person name="McKenzie S.K."/>
            <person name="Walston R.F."/>
            <person name="Allen J.L."/>
        </authorList>
    </citation>
    <scope>NUCLEOTIDE SEQUENCE [LARGE SCALE GENOMIC DNA]</scope>
    <source>
        <strain evidence="1">WasteWater2</strain>
    </source>
</reference>
<dbReference type="Gene3D" id="2.60.40.1500">
    <property type="entry name" value="Glycosyl hydrolase domain, family 39"/>
    <property type="match status" value="1"/>
</dbReference>
<accession>A0A8H6L7L8</accession>
<evidence type="ECO:0000313" key="1">
    <source>
        <dbReference type="EMBL" id="KAF6238527.1"/>
    </source>
</evidence>
<proteinExistence type="predicted"/>
<keyword evidence="2" id="KW-1185">Reference proteome</keyword>
<dbReference type="GeneID" id="59285162"/>
<evidence type="ECO:0000313" key="2">
    <source>
        <dbReference type="Proteomes" id="UP000578531"/>
    </source>
</evidence>
<gene>
    <name evidence="1" type="ORF">HO173_003496</name>
</gene>
<protein>
    <submittedName>
        <fullName evidence="1">Uncharacterized protein</fullName>
    </submittedName>
</protein>
<comment type="caution">
    <text evidence="1">The sequence shown here is derived from an EMBL/GenBank/DDBJ whole genome shotgun (WGS) entry which is preliminary data.</text>
</comment>
<dbReference type="RefSeq" id="XP_037167829.1">
    <property type="nucleotide sequence ID" value="XM_037305421.1"/>
</dbReference>
<dbReference type="EMBL" id="JACCJC010000009">
    <property type="protein sequence ID" value="KAF6238527.1"/>
    <property type="molecule type" value="Genomic_DNA"/>
</dbReference>
<organism evidence="1 2">
    <name type="scientific">Letharia columbiana</name>
    <dbReference type="NCBI Taxonomy" id="112416"/>
    <lineage>
        <taxon>Eukaryota</taxon>
        <taxon>Fungi</taxon>
        <taxon>Dikarya</taxon>
        <taxon>Ascomycota</taxon>
        <taxon>Pezizomycotina</taxon>
        <taxon>Lecanoromycetes</taxon>
        <taxon>OSLEUM clade</taxon>
        <taxon>Lecanoromycetidae</taxon>
        <taxon>Lecanorales</taxon>
        <taxon>Lecanorineae</taxon>
        <taxon>Parmeliaceae</taxon>
        <taxon>Letharia</taxon>
    </lineage>
</organism>
<sequence length="183" mass="21462">MSTTHTVSLLQWQQTYDLFTEHVDNTHSEPATKWHSTHSILITYLPTTPTNRQVLELRESSTSVRSLAAEYSLWQLRTGTWDWRLRTGRPTGYWQSRRWTTTKQDSYESRQRMEWMYLMARAWETQGKSTVMLPGQAAKRCWKVNACVGFSSILPKDYGKRLERNSENLAGTQARYGQHLQDL</sequence>
<dbReference type="AlphaFoldDB" id="A0A8H6L7L8"/>
<name>A0A8H6L7L8_9LECA</name>